<dbReference type="RefSeq" id="XP_022470259.1">
    <property type="nucleotide sequence ID" value="XM_022623204.1"/>
</dbReference>
<dbReference type="AlphaFoldDB" id="A0A1G4AVL1"/>
<gene>
    <name evidence="1" type="ORF">CORC01_11581</name>
</gene>
<organism evidence="1 2">
    <name type="scientific">Colletotrichum orchidophilum</name>
    <dbReference type="NCBI Taxonomy" id="1209926"/>
    <lineage>
        <taxon>Eukaryota</taxon>
        <taxon>Fungi</taxon>
        <taxon>Dikarya</taxon>
        <taxon>Ascomycota</taxon>
        <taxon>Pezizomycotina</taxon>
        <taxon>Sordariomycetes</taxon>
        <taxon>Hypocreomycetidae</taxon>
        <taxon>Glomerellales</taxon>
        <taxon>Glomerellaceae</taxon>
        <taxon>Colletotrichum</taxon>
    </lineage>
</organism>
<reference evidence="1 2" key="1">
    <citation type="submission" date="2016-09" db="EMBL/GenBank/DDBJ databases">
        <authorList>
            <person name="Capua I."/>
            <person name="De Benedictis P."/>
            <person name="Joannis T."/>
            <person name="Lombin L.H."/>
            <person name="Cattoli G."/>
        </authorList>
    </citation>
    <scope>NUCLEOTIDE SEQUENCE [LARGE SCALE GENOMIC DNA]</scope>
    <source>
        <strain evidence="1 2">IMI 309357</strain>
    </source>
</reference>
<name>A0A1G4AVL1_9PEZI</name>
<evidence type="ECO:0000313" key="1">
    <source>
        <dbReference type="EMBL" id="OHE93092.1"/>
    </source>
</evidence>
<comment type="caution">
    <text evidence="1">The sequence shown here is derived from an EMBL/GenBank/DDBJ whole genome shotgun (WGS) entry which is preliminary data.</text>
</comment>
<proteinExistence type="predicted"/>
<dbReference type="Proteomes" id="UP000176998">
    <property type="component" value="Unassembled WGS sequence"/>
</dbReference>
<keyword evidence="2" id="KW-1185">Reference proteome</keyword>
<dbReference type="EMBL" id="MJBS01000128">
    <property type="protein sequence ID" value="OHE93092.1"/>
    <property type="molecule type" value="Genomic_DNA"/>
</dbReference>
<evidence type="ECO:0000313" key="2">
    <source>
        <dbReference type="Proteomes" id="UP000176998"/>
    </source>
</evidence>
<dbReference type="GeneID" id="34564714"/>
<protein>
    <submittedName>
        <fullName evidence="1">Uncharacterized protein</fullName>
    </submittedName>
</protein>
<accession>A0A1G4AVL1</accession>
<sequence length="98" mass="10963">MSFYPARWSCQHRFAVANSLVFWHPLERFLAAQAAQVLLDEMAPPDIKSGIVPAVFCRLLSPQHTLTTPLLPLRRATISQPWPSGCSPIVALDKQKQP</sequence>